<evidence type="ECO:0000313" key="1">
    <source>
        <dbReference type="EMBL" id="MCH4823066.1"/>
    </source>
</evidence>
<dbReference type="Pfam" id="PF05013">
    <property type="entry name" value="FGase"/>
    <property type="match status" value="1"/>
</dbReference>
<protein>
    <submittedName>
        <fullName evidence="1">N-formylglutamate amidohydrolase</fullName>
    </submittedName>
</protein>
<keyword evidence="2" id="KW-1185">Reference proteome</keyword>
<organism evidence="1 2">
    <name type="scientific">Christiangramia lutea</name>
    <dbReference type="NCBI Taxonomy" id="1607951"/>
    <lineage>
        <taxon>Bacteria</taxon>
        <taxon>Pseudomonadati</taxon>
        <taxon>Bacteroidota</taxon>
        <taxon>Flavobacteriia</taxon>
        <taxon>Flavobacteriales</taxon>
        <taxon>Flavobacteriaceae</taxon>
        <taxon>Christiangramia</taxon>
    </lineage>
</organism>
<dbReference type="InterPro" id="IPR007709">
    <property type="entry name" value="N-FG_amidohydro"/>
</dbReference>
<sequence length="238" mass="27811">MSAGKQDVQAMRLVLTCEHAFPEIPEDYRYLFRHDLQVLRTHEAYDLGSFDLFKALEPLADFSHFQNISRLLVECNRSVRSKNLFSRYSAELGSSDKSRILDNYYWPYREIVEKNIHSLIEDGQEVIHVSVHSFTPVLHGMVRNADIGLLYDPRRLKEKEIANFWKELLAINSDFKLRSNYPYLGKADGFTTSLRKLFPENYSGIEIEVNQKWVNEEKMNNILKSSIFNALQELKNKA</sequence>
<dbReference type="RefSeq" id="WP_240713236.1">
    <property type="nucleotide sequence ID" value="NZ_JAKVTV010000002.1"/>
</dbReference>
<name>A0A9X1V2X0_9FLAO</name>
<dbReference type="AlphaFoldDB" id="A0A9X1V2X0"/>
<proteinExistence type="predicted"/>
<accession>A0A9X1V2X0</accession>
<dbReference type="SUPFAM" id="SSF53187">
    <property type="entry name" value="Zn-dependent exopeptidases"/>
    <property type="match status" value="1"/>
</dbReference>
<comment type="caution">
    <text evidence="1">The sequence shown here is derived from an EMBL/GenBank/DDBJ whole genome shotgun (WGS) entry which is preliminary data.</text>
</comment>
<dbReference type="EMBL" id="JAKVTV010000002">
    <property type="protein sequence ID" value="MCH4823066.1"/>
    <property type="molecule type" value="Genomic_DNA"/>
</dbReference>
<gene>
    <name evidence="1" type="ORF">ML462_07745</name>
</gene>
<dbReference type="Proteomes" id="UP001139226">
    <property type="component" value="Unassembled WGS sequence"/>
</dbReference>
<dbReference type="Gene3D" id="3.40.630.40">
    <property type="entry name" value="Zn-dependent exopeptidases"/>
    <property type="match status" value="1"/>
</dbReference>
<reference evidence="1" key="1">
    <citation type="submission" date="2022-03" db="EMBL/GenBank/DDBJ databases">
        <title>Gramella crocea sp. nov., isolated from activated sludge of a seafood processing plant.</title>
        <authorList>
            <person name="Zhang X."/>
        </authorList>
    </citation>
    <scope>NUCLEOTIDE SEQUENCE</scope>
    <source>
        <strain evidence="1">YJ019</strain>
    </source>
</reference>
<evidence type="ECO:0000313" key="2">
    <source>
        <dbReference type="Proteomes" id="UP001139226"/>
    </source>
</evidence>